<dbReference type="PROSITE" id="PS50931">
    <property type="entry name" value="HTH_LYSR"/>
    <property type="match status" value="1"/>
</dbReference>
<comment type="caution">
    <text evidence="7">The sequence shown here is derived from an EMBL/GenBank/DDBJ whole genome shotgun (WGS) entry which is preliminary data.</text>
</comment>
<evidence type="ECO:0000313" key="7">
    <source>
        <dbReference type="EMBL" id="GLQ12099.1"/>
    </source>
</evidence>
<dbReference type="Pfam" id="PF00126">
    <property type="entry name" value="HTH_1"/>
    <property type="match status" value="1"/>
</dbReference>
<dbReference type="Gene3D" id="3.40.190.10">
    <property type="entry name" value="Periplasmic binding protein-like II"/>
    <property type="match status" value="2"/>
</dbReference>
<proteinExistence type="inferred from homology"/>
<keyword evidence="3" id="KW-0805">Transcription regulation</keyword>
<dbReference type="PANTHER" id="PTHR30118">
    <property type="entry name" value="HTH-TYPE TRANSCRIPTIONAL REGULATOR LEUO-RELATED"/>
    <property type="match status" value="1"/>
</dbReference>
<feature type="domain" description="HTH lysR-type" evidence="6">
    <location>
        <begin position="24"/>
        <end position="81"/>
    </location>
</feature>
<dbReference type="CDD" id="cd08417">
    <property type="entry name" value="PBP2_Nitroaromatics_like"/>
    <property type="match status" value="1"/>
</dbReference>
<dbReference type="InterPro" id="IPR050389">
    <property type="entry name" value="LysR-type_TF"/>
</dbReference>
<accession>A0ABQ5ULR9</accession>
<evidence type="ECO:0000256" key="1">
    <source>
        <dbReference type="ARBA" id="ARBA00009437"/>
    </source>
</evidence>
<dbReference type="EMBL" id="BSNG01000003">
    <property type="protein sequence ID" value="GLQ12099.1"/>
    <property type="molecule type" value="Genomic_DNA"/>
</dbReference>
<organism evidence="7 8">
    <name type="scientific">Devosia yakushimensis</name>
    <dbReference type="NCBI Taxonomy" id="470028"/>
    <lineage>
        <taxon>Bacteria</taxon>
        <taxon>Pseudomonadati</taxon>
        <taxon>Pseudomonadota</taxon>
        <taxon>Alphaproteobacteria</taxon>
        <taxon>Hyphomicrobiales</taxon>
        <taxon>Devosiaceae</taxon>
        <taxon>Devosia</taxon>
    </lineage>
</organism>
<name>A0ABQ5ULR9_9HYPH</name>
<sequence>MGVGAAGAASIKLVETASMALDQTDLNLLRVFDILMKERSVTGAAIALGRTQSAVSHSLNKLRLLFEDELFTRDGPRMKPTPRAQELAEDVSNSLIGIQATIKRFKTFDPGQTHRNFRIGLSDYDALIFVPGLLRRFSLEAPYATLNIIPTSSSEVRPLISSGDLDCAVISKLEWDDPNLHRIVLGKDALRCVVWRGSRLAQKGLDLDAYLAARHVQISADGVSAGAAEAALREIGQTRRVVATVPSYQLIPQMLRGTELLTHCGESVAMILGGQDEVIFLRPPIPLPDISVTLIMHSQLTLDPATSWLREMIENVFKEWRTQKQKK</sequence>
<dbReference type="InterPro" id="IPR005119">
    <property type="entry name" value="LysR_subst-bd"/>
</dbReference>
<dbReference type="InterPro" id="IPR000847">
    <property type="entry name" value="LysR_HTH_N"/>
</dbReference>
<evidence type="ECO:0000256" key="2">
    <source>
        <dbReference type="ARBA" id="ARBA00022458"/>
    </source>
</evidence>
<evidence type="ECO:0000259" key="6">
    <source>
        <dbReference type="PROSITE" id="PS50931"/>
    </source>
</evidence>
<comment type="similarity">
    <text evidence="1">Belongs to the LysR transcriptional regulatory family.</text>
</comment>
<dbReference type="PANTHER" id="PTHR30118:SF15">
    <property type="entry name" value="TRANSCRIPTIONAL REGULATORY PROTEIN"/>
    <property type="match status" value="1"/>
</dbReference>
<dbReference type="Proteomes" id="UP001161406">
    <property type="component" value="Unassembled WGS sequence"/>
</dbReference>
<protein>
    <submittedName>
        <fullName evidence="7">Transcriptional regulator</fullName>
    </submittedName>
</protein>
<gene>
    <name evidence="7" type="ORF">GCM10007913_40310</name>
</gene>
<keyword evidence="4" id="KW-0238">DNA-binding</keyword>
<dbReference type="Gene3D" id="1.10.10.10">
    <property type="entry name" value="Winged helix-like DNA-binding domain superfamily/Winged helix DNA-binding domain"/>
    <property type="match status" value="1"/>
</dbReference>
<evidence type="ECO:0000313" key="8">
    <source>
        <dbReference type="Proteomes" id="UP001161406"/>
    </source>
</evidence>
<dbReference type="Pfam" id="PF03466">
    <property type="entry name" value="LysR_substrate"/>
    <property type="match status" value="1"/>
</dbReference>
<keyword evidence="8" id="KW-1185">Reference proteome</keyword>
<keyword evidence="5" id="KW-0804">Transcription</keyword>
<dbReference type="SUPFAM" id="SSF46785">
    <property type="entry name" value="Winged helix' DNA-binding domain"/>
    <property type="match status" value="1"/>
</dbReference>
<dbReference type="InterPro" id="IPR036388">
    <property type="entry name" value="WH-like_DNA-bd_sf"/>
</dbReference>
<evidence type="ECO:0000256" key="5">
    <source>
        <dbReference type="ARBA" id="ARBA00023163"/>
    </source>
</evidence>
<dbReference type="InterPro" id="IPR037402">
    <property type="entry name" value="YidZ_PBP2"/>
</dbReference>
<evidence type="ECO:0000256" key="4">
    <source>
        <dbReference type="ARBA" id="ARBA00023125"/>
    </source>
</evidence>
<reference evidence="7" key="2">
    <citation type="submission" date="2023-01" db="EMBL/GenBank/DDBJ databases">
        <title>Draft genome sequence of Devosia yakushimensis strain NBRC 103855.</title>
        <authorList>
            <person name="Sun Q."/>
            <person name="Mori K."/>
        </authorList>
    </citation>
    <scope>NUCLEOTIDE SEQUENCE</scope>
    <source>
        <strain evidence="7">NBRC 103855</strain>
    </source>
</reference>
<reference evidence="7" key="1">
    <citation type="journal article" date="2014" name="Int. J. Syst. Evol. Microbiol.">
        <title>Complete genome of a new Firmicutes species belonging to the dominant human colonic microbiota ('Ruminococcus bicirculans') reveals two chromosomes and a selective capacity to utilize plant glucans.</title>
        <authorList>
            <consortium name="NISC Comparative Sequencing Program"/>
            <person name="Wegmann U."/>
            <person name="Louis P."/>
            <person name="Goesmann A."/>
            <person name="Henrissat B."/>
            <person name="Duncan S.H."/>
            <person name="Flint H.J."/>
        </authorList>
    </citation>
    <scope>NUCLEOTIDE SEQUENCE</scope>
    <source>
        <strain evidence="7">NBRC 103855</strain>
    </source>
</reference>
<evidence type="ECO:0000256" key="3">
    <source>
        <dbReference type="ARBA" id="ARBA00023015"/>
    </source>
</evidence>
<dbReference type="SUPFAM" id="SSF53850">
    <property type="entry name" value="Periplasmic binding protein-like II"/>
    <property type="match status" value="1"/>
</dbReference>
<dbReference type="InterPro" id="IPR036390">
    <property type="entry name" value="WH_DNA-bd_sf"/>
</dbReference>
<keyword evidence="2" id="KW-0536">Nodulation</keyword>